<dbReference type="AlphaFoldDB" id="A0A917D9V0"/>
<organism evidence="2 3">
    <name type="scientific">Flavobacterium orientale</name>
    <dbReference type="NCBI Taxonomy" id="1756020"/>
    <lineage>
        <taxon>Bacteria</taxon>
        <taxon>Pseudomonadati</taxon>
        <taxon>Bacteroidota</taxon>
        <taxon>Flavobacteriia</taxon>
        <taxon>Flavobacteriales</taxon>
        <taxon>Flavobacteriaceae</taxon>
        <taxon>Flavobacterium</taxon>
    </lineage>
</organism>
<reference evidence="2" key="1">
    <citation type="journal article" date="2014" name="Int. J. Syst. Evol. Microbiol.">
        <title>Complete genome sequence of Corynebacterium casei LMG S-19264T (=DSM 44701T), isolated from a smear-ripened cheese.</title>
        <authorList>
            <consortium name="US DOE Joint Genome Institute (JGI-PGF)"/>
            <person name="Walter F."/>
            <person name="Albersmeier A."/>
            <person name="Kalinowski J."/>
            <person name="Ruckert C."/>
        </authorList>
    </citation>
    <scope>NUCLEOTIDE SEQUENCE</scope>
    <source>
        <strain evidence="2">CGMCC 1.12506</strain>
    </source>
</reference>
<keyword evidence="3" id="KW-1185">Reference proteome</keyword>
<evidence type="ECO:0000313" key="2">
    <source>
        <dbReference type="EMBL" id="GGD15464.1"/>
    </source>
</evidence>
<feature type="signal peptide" evidence="1">
    <location>
        <begin position="1"/>
        <end position="18"/>
    </location>
</feature>
<dbReference type="RefSeq" id="WP_188360732.1">
    <property type="nucleotide sequence ID" value="NZ_BMFG01000001.1"/>
</dbReference>
<name>A0A917D9V0_9FLAO</name>
<evidence type="ECO:0000256" key="1">
    <source>
        <dbReference type="SAM" id="SignalP"/>
    </source>
</evidence>
<evidence type="ECO:0000313" key="3">
    <source>
        <dbReference type="Proteomes" id="UP000625735"/>
    </source>
</evidence>
<accession>A0A917D9V0</accession>
<proteinExistence type="predicted"/>
<dbReference type="EMBL" id="BMFG01000001">
    <property type="protein sequence ID" value="GGD15464.1"/>
    <property type="molecule type" value="Genomic_DNA"/>
</dbReference>
<reference evidence="2" key="2">
    <citation type="submission" date="2020-09" db="EMBL/GenBank/DDBJ databases">
        <authorList>
            <person name="Sun Q."/>
            <person name="Zhou Y."/>
        </authorList>
    </citation>
    <scope>NUCLEOTIDE SEQUENCE</scope>
    <source>
        <strain evidence="2">CGMCC 1.12506</strain>
    </source>
</reference>
<evidence type="ECO:0008006" key="4">
    <source>
        <dbReference type="Google" id="ProtNLM"/>
    </source>
</evidence>
<gene>
    <name evidence="2" type="ORF">GCM10011343_03000</name>
</gene>
<keyword evidence="1" id="KW-0732">Signal</keyword>
<feature type="chain" id="PRO_5036719137" description="VCBS repeat-containing protein" evidence="1">
    <location>
        <begin position="19"/>
        <end position="186"/>
    </location>
</feature>
<comment type="caution">
    <text evidence="2">The sequence shown here is derived from an EMBL/GenBank/DDBJ whole genome shotgun (WGS) entry which is preliminary data.</text>
</comment>
<sequence>MRFIFTFLSLFWFGICCAQDGISLEKVVKADFDGNGFEDVAYYTQEKSEEFDTVQIEVYFYGIEGITHEVKSEKIIFNKSESEDHLLCYSFTFSENTLNLIFTKNKINYYWFFEYNDNDFELLYYGESERTDDFQKFRYLNLKASKLAVSQLKKDATEWETVSLPFTVITIPTLNAFKGYEVKWTK</sequence>
<protein>
    <recommendedName>
        <fullName evidence="4">VCBS repeat-containing protein</fullName>
    </recommendedName>
</protein>
<dbReference type="Proteomes" id="UP000625735">
    <property type="component" value="Unassembled WGS sequence"/>
</dbReference>